<dbReference type="InterPro" id="IPR002401">
    <property type="entry name" value="Cyt_P450_E_grp-I"/>
</dbReference>
<evidence type="ECO:0000313" key="10">
    <source>
        <dbReference type="EMBL" id="KAK6215425.1"/>
    </source>
</evidence>
<keyword evidence="4 6" id="KW-0479">Metal-binding</keyword>
<keyword evidence="9" id="KW-0472">Membrane</keyword>
<dbReference type="PRINTS" id="PR00463">
    <property type="entry name" value="EP450I"/>
</dbReference>
<dbReference type="GO" id="GO:0020037">
    <property type="term" value="F:heme binding"/>
    <property type="evidence" value="ECO:0007669"/>
    <property type="project" value="InterPro"/>
</dbReference>
<dbReference type="PROSITE" id="PS00086">
    <property type="entry name" value="CYTOCHROME_P450"/>
    <property type="match status" value="1"/>
</dbReference>
<dbReference type="InterPro" id="IPR036396">
    <property type="entry name" value="Cyt_P450_sf"/>
</dbReference>
<feature type="compositionally biased region" description="Low complexity" evidence="8">
    <location>
        <begin position="188"/>
        <end position="203"/>
    </location>
</feature>
<evidence type="ECO:0000256" key="6">
    <source>
        <dbReference type="PIRSR" id="PIRSR602401-1"/>
    </source>
</evidence>
<keyword evidence="9" id="KW-1133">Transmembrane helix</keyword>
<name>A0AAV9T9Q3_9PEZI</name>
<evidence type="ECO:0000256" key="7">
    <source>
        <dbReference type="RuleBase" id="RU000461"/>
    </source>
</evidence>
<feature type="region of interest" description="Disordered" evidence="8">
    <location>
        <begin position="299"/>
        <end position="331"/>
    </location>
</feature>
<dbReference type="InterPro" id="IPR050121">
    <property type="entry name" value="Cytochrome_P450_monoxygenase"/>
</dbReference>
<comment type="cofactor">
    <cofactor evidence="1 6">
        <name>heme</name>
        <dbReference type="ChEBI" id="CHEBI:30413"/>
    </cofactor>
</comment>
<evidence type="ECO:0000256" key="8">
    <source>
        <dbReference type="SAM" id="MobiDB-lite"/>
    </source>
</evidence>
<evidence type="ECO:0000256" key="5">
    <source>
        <dbReference type="ARBA" id="ARBA00023004"/>
    </source>
</evidence>
<feature type="binding site" description="axial binding residue" evidence="6">
    <location>
        <position position="496"/>
    </location>
    <ligand>
        <name>heme</name>
        <dbReference type="ChEBI" id="CHEBI:30413"/>
    </ligand>
    <ligandPart>
        <name>Fe</name>
        <dbReference type="ChEBI" id="CHEBI:18248"/>
    </ligandPart>
</feature>
<comment type="caution">
    <text evidence="10">The sequence shown here is derived from an EMBL/GenBank/DDBJ whole genome shotgun (WGS) entry which is preliminary data.</text>
</comment>
<dbReference type="GO" id="GO:0005506">
    <property type="term" value="F:iron ion binding"/>
    <property type="evidence" value="ECO:0007669"/>
    <property type="project" value="InterPro"/>
</dbReference>
<keyword evidence="3 6" id="KW-0349">Heme</keyword>
<keyword evidence="5 6" id="KW-0408">Iron</keyword>
<dbReference type="PRINTS" id="PR00385">
    <property type="entry name" value="P450"/>
</dbReference>
<dbReference type="InterPro" id="IPR001128">
    <property type="entry name" value="Cyt_P450"/>
</dbReference>
<dbReference type="GO" id="GO:0004497">
    <property type="term" value="F:monooxygenase activity"/>
    <property type="evidence" value="ECO:0007669"/>
    <property type="project" value="UniProtKB-KW"/>
</dbReference>
<evidence type="ECO:0000256" key="9">
    <source>
        <dbReference type="SAM" id="Phobius"/>
    </source>
</evidence>
<dbReference type="GO" id="GO:0016705">
    <property type="term" value="F:oxidoreductase activity, acting on paired donors, with incorporation or reduction of molecular oxygen"/>
    <property type="evidence" value="ECO:0007669"/>
    <property type="project" value="InterPro"/>
</dbReference>
<protein>
    <submittedName>
        <fullName evidence="10">Cytochrome p450</fullName>
    </submittedName>
</protein>
<dbReference type="PANTHER" id="PTHR24305:SF210">
    <property type="entry name" value="CYTOCHROME P450 MONOOXYGENASE ASQL-RELATED"/>
    <property type="match status" value="1"/>
</dbReference>
<proteinExistence type="inferred from homology"/>
<dbReference type="AlphaFoldDB" id="A0AAV9T9Q3"/>
<keyword evidence="9" id="KW-0812">Transmembrane</keyword>
<gene>
    <name evidence="10" type="ORF">QIS74_08444</name>
</gene>
<feature type="region of interest" description="Disordered" evidence="8">
    <location>
        <begin position="178"/>
        <end position="205"/>
    </location>
</feature>
<evidence type="ECO:0000256" key="1">
    <source>
        <dbReference type="ARBA" id="ARBA00001971"/>
    </source>
</evidence>
<keyword evidence="11" id="KW-1185">Reference proteome</keyword>
<comment type="similarity">
    <text evidence="2 7">Belongs to the cytochrome P450 family.</text>
</comment>
<dbReference type="EMBL" id="JASAOK010000043">
    <property type="protein sequence ID" value="KAK6215425.1"/>
    <property type="molecule type" value="Genomic_DNA"/>
</dbReference>
<evidence type="ECO:0000256" key="4">
    <source>
        <dbReference type="ARBA" id="ARBA00022723"/>
    </source>
</evidence>
<dbReference type="InterPro" id="IPR017972">
    <property type="entry name" value="Cyt_P450_CS"/>
</dbReference>
<feature type="transmembrane region" description="Helical" evidence="9">
    <location>
        <begin position="18"/>
        <end position="38"/>
    </location>
</feature>
<dbReference type="PANTHER" id="PTHR24305">
    <property type="entry name" value="CYTOCHROME P450"/>
    <property type="match status" value="1"/>
</dbReference>
<accession>A0AAV9T9Q3</accession>
<keyword evidence="7" id="KW-0560">Oxidoreductase</keyword>
<sequence>MIRHTIPSNIHLSSPADLVWSLGLAIVGFLVLRTVYYLTLHPLAGYPGPLLARITTITSLWHRADGSNHSWPLLLHKRYGHVVRIGPNELSYTHPDAWHDIYAKAGGGGDMPKDFVGLGPDMAAPEKGIVRADDANHQRQRRIFSHAFSDRAVLKQESLVQGHVRNLMRKLAAGDAWDENAEQPPPSSSRSSPSSSPSSSSPSRGHRVDLMTWLSYLAFDIMGDLMYGEPLGMLESNQSARQWVRDTYATIKTVTLGMAMMGWHPPLGPLLLRTIWGGSSRRRAQHNRFSMDRVDKRLDRRDDDEGSSSGSSDIWSMIMQNSGSGRDKQQSGVITRAEMYSNAATFMIGGTETTTAATSALTYLLLTHPSKMATLRAELDAAAVHDDPQAHMTFTGLRKLPYLNACIEEAMRLYPPAPTPMPRIVPHGGRVVCGRYVPAGTRVDIPLYAIAHHPDNFVDPEDFVPERWLDDDRRPARYAGDRLDCVKVFSAGPRDCIGKNLAYPEMRLIMASLLHNFDLELADPSLDWLDQKSYGIWDKHPLWVKLAPRQVKQAL</sequence>
<dbReference type="Pfam" id="PF00067">
    <property type="entry name" value="p450"/>
    <property type="match status" value="1"/>
</dbReference>
<keyword evidence="7" id="KW-0503">Monooxygenase</keyword>
<organism evidence="10 11">
    <name type="scientific">Colletotrichum tabaci</name>
    <dbReference type="NCBI Taxonomy" id="1209068"/>
    <lineage>
        <taxon>Eukaryota</taxon>
        <taxon>Fungi</taxon>
        <taxon>Dikarya</taxon>
        <taxon>Ascomycota</taxon>
        <taxon>Pezizomycotina</taxon>
        <taxon>Sordariomycetes</taxon>
        <taxon>Hypocreomycetidae</taxon>
        <taxon>Glomerellales</taxon>
        <taxon>Glomerellaceae</taxon>
        <taxon>Colletotrichum</taxon>
        <taxon>Colletotrichum destructivum species complex</taxon>
    </lineage>
</organism>
<evidence type="ECO:0000256" key="3">
    <source>
        <dbReference type="ARBA" id="ARBA00022617"/>
    </source>
</evidence>
<dbReference type="CDD" id="cd11058">
    <property type="entry name" value="CYP60B-like"/>
    <property type="match status" value="1"/>
</dbReference>
<dbReference type="SUPFAM" id="SSF48264">
    <property type="entry name" value="Cytochrome P450"/>
    <property type="match status" value="1"/>
</dbReference>
<dbReference type="Proteomes" id="UP001327957">
    <property type="component" value="Unassembled WGS sequence"/>
</dbReference>
<evidence type="ECO:0000313" key="11">
    <source>
        <dbReference type="Proteomes" id="UP001327957"/>
    </source>
</evidence>
<evidence type="ECO:0000256" key="2">
    <source>
        <dbReference type="ARBA" id="ARBA00010617"/>
    </source>
</evidence>
<dbReference type="Gene3D" id="1.10.630.10">
    <property type="entry name" value="Cytochrome P450"/>
    <property type="match status" value="1"/>
</dbReference>
<reference evidence="10 11" key="1">
    <citation type="submission" date="2023-04" db="EMBL/GenBank/DDBJ databases">
        <title>Colletotrichum tabacum stain YC1 causing leaf anthracnose on Nicotiana tabacum(L.) cv.</title>
        <authorList>
            <person name="Ji Z."/>
            <person name="Wang M."/>
            <person name="Zhang J."/>
            <person name="Wang N."/>
            <person name="Zhou Z."/>
        </authorList>
    </citation>
    <scope>NUCLEOTIDE SEQUENCE [LARGE SCALE GENOMIC DNA]</scope>
    <source>
        <strain evidence="10 11">YC1</strain>
    </source>
</reference>